<evidence type="ECO:0000313" key="1">
    <source>
        <dbReference type="EMBL" id="AAS12100.1"/>
    </source>
</evidence>
<gene>
    <name evidence="1" type="ordered locus">TDE_1583</name>
</gene>
<accession>Q73MC6</accession>
<dbReference type="Proteomes" id="UP000008212">
    <property type="component" value="Chromosome"/>
</dbReference>
<sequence length="39" mass="4446">MCKAQNSQINSKAEFLPSCLSCIHYNNDTIVLLILKDYN</sequence>
<proteinExistence type="predicted"/>
<dbReference type="KEGG" id="tde:TDE_1583"/>
<dbReference type="AlphaFoldDB" id="Q73MC6"/>
<dbReference type="EMBL" id="AE017226">
    <property type="protein sequence ID" value="AAS12100.1"/>
    <property type="molecule type" value="Genomic_DNA"/>
</dbReference>
<dbReference type="OrthoDB" id="9902490at2"/>
<keyword evidence="2" id="KW-1185">Reference proteome</keyword>
<dbReference type="STRING" id="243275.TDE_1583"/>
<organism evidence="1 2">
    <name type="scientific">Treponema denticola (strain ATCC 35405 / DSM 14222 / CIP 103919 / JCM 8153 / KCTC 15104)</name>
    <dbReference type="NCBI Taxonomy" id="243275"/>
    <lineage>
        <taxon>Bacteria</taxon>
        <taxon>Pseudomonadati</taxon>
        <taxon>Spirochaetota</taxon>
        <taxon>Spirochaetia</taxon>
        <taxon>Spirochaetales</taxon>
        <taxon>Treponemataceae</taxon>
        <taxon>Treponema</taxon>
    </lineage>
</organism>
<dbReference type="PaxDb" id="243275-TDE_1583"/>
<protein>
    <submittedName>
        <fullName evidence="1">Uncharacterized protein</fullName>
    </submittedName>
</protein>
<evidence type="ECO:0000313" key="2">
    <source>
        <dbReference type="Proteomes" id="UP000008212"/>
    </source>
</evidence>
<name>Q73MC6_TREDE</name>
<dbReference type="HOGENOM" id="CLU_3318660_0_0_12"/>
<reference evidence="1 2" key="1">
    <citation type="journal article" date="2004" name="Proc. Natl. Acad. Sci. U.S.A.">
        <title>Comparison of the genome of the oral pathogen Treponema denticola with other spirochete genomes.</title>
        <authorList>
            <person name="Seshadri R."/>
            <person name="Myers G.S."/>
            <person name="Tettelin H."/>
            <person name="Eisen J.A."/>
            <person name="Heidelberg J.F."/>
            <person name="Dodson R.J."/>
            <person name="Davidsen T.M."/>
            <person name="DeBoy R.T."/>
            <person name="Fouts D.E."/>
            <person name="Haft D.H."/>
            <person name="Selengut J."/>
            <person name="Ren Q."/>
            <person name="Brinkac L.M."/>
            <person name="Madupu R."/>
            <person name="Kolonay J."/>
            <person name="Durkin S.A."/>
            <person name="Daugherty S.C."/>
            <person name="Shetty J."/>
            <person name="Shvartsbeyn A."/>
            <person name="Gebregeorgis E."/>
            <person name="Geer K."/>
            <person name="Tsegaye G."/>
            <person name="Malek J."/>
            <person name="Ayodeji B."/>
            <person name="Shatsman S."/>
            <person name="McLeod M.P."/>
            <person name="Smajs D."/>
            <person name="Howell J.K."/>
            <person name="Pal S."/>
            <person name="Amin A."/>
            <person name="Vashisth P."/>
            <person name="McNeill T.Z."/>
            <person name="Xiang Q."/>
            <person name="Sodergren E."/>
            <person name="Baca E."/>
            <person name="Weinstock G.M."/>
            <person name="Norris S.J."/>
            <person name="Fraser C.M."/>
            <person name="Paulsen I.T."/>
        </authorList>
    </citation>
    <scope>NUCLEOTIDE SEQUENCE [LARGE SCALE GENOMIC DNA]</scope>
    <source>
        <strain evidence="2">ATCC 35405 / DSM 14222 / CIP 103919 / JCM 8153 / KCTC 15104</strain>
    </source>
</reference>